<feature type="region of interest" description="Disordered" evidence="1">
    <location>
        <begin position="60"/>
        <end position="133"/>
    </location>
</feature>
<feature type="region of interest" description="Disordered" evidence="1">
    <location>
        <begin position="762"/>
        <end position="861"/>
    </location>
</feature>
<protein>
    <submittedName>
        <fullName evidence="2">Uncharacterized protein</fullName>
    </submittedName>
</protein>
<accession>A0A9P6VXP9</accession>
<feature type="region of interest" description="Disordered" evidence="1">
    <location>
        <begin position="559"/>
        <end position="590"/>
    </location>
</feature>
<organism evidence="2 3">
    <name type="scientific">Rhodotorula mucilaginosa</name>
    <name type="common">Yeast</name>
    <name type="synonym">Rhodotorula rubra</name>
    <dbReference type="NCBI Taxonomy" id="5537"/>
    <lineage>
        <taxon>Eukaryota</taxon>
        <taxon>Fungi</taxon>
        <taxon>Dikarya</taxon>
        <taxon>Basidiomycota</taxon>
        <taxon>Pucciniomycotina</taxon>
        <taxon>Microbotryomycetes</taxon>
        <taxon>Sporidiobolales</taxon>
        <taxon>Sporidiobolaceae</taxon>
        <taxon>Rhodotorula</taxon>
    </lineage>
</organism>
<name>A0A9P6VXP9_RHOMI</name>
<dbReference type="Proteomes" id="UP000777482">
    <property type="component" value="Unassembled WGS sequence"/>
</dbReference>
<feature type="compositionally biased region" description="Basic and acidic residues" evidence="1">
    <location>
        <begin position="649"/>
        <end position="660"/>
    </location>
</feature>
<feature type="compositionally biased region" description="Basic residues" evidence="1">
    <location>
        <begin position="695"/>
        <end position="707"/>
    </location>
</feature>
<dbReference type="AlphaFoldDB" id="A0A9P6VXP9"/>
<evidence type="ECO:0000256" key="1">
    <source>
        <dbReference type="SAM" id="MobiDB-lite"/>
    </source>
</evidence>
<feature type="compositionally biased region" description="Acidic residues" evidence="1">
    <location>
        <begin position="679"/>
        <end position="688"/>
    </location>
</feature>
<comment type="caution">
    <text evidence="2">The sequence shown here is derived from an EMBL/GenBank/DDBJ whole genome shotgun (WGS) entry which is preliminary data.</text>
</comment>
<sequence length="888" mass="95909">MTEDTAIYTVYSIFSDIPEPPAGYPVGKLDRQLALSRVHRLLRPLRTAVHHLTAQLDAGAAPIAPKSRPSSRRSLVDEDGEWSASSSSNNKRSKSGSTSKRRRTSGTARTATGSKWVSDAGASSPFGPGWRRTLGRTARKYGSKAGASNIAGGLDSASTAAATSASSAYEDDLVTVDDLIARLRRNSDPSISVLLIQRAEQLFRAYANILDAVYAVGSSSSRNCELADKGKGRERVPTLVELAARQIGATLEDNVRACLDLDHLSEASESDPEDSFLRAAGLPARSYRLERTASAQEAQLEASRVQDEWYEACPASTWRWILAEHATAILVDAFHARMPFPIVDACYQLCLMYRAEQEASRFYLPLIETALYGCSGHVLSLLRSSPSPRRLVDAALLPTLLDSAFADRLFYRPFLSLASLPVGMRLRSGEDSATTAILIAGLMHVARHMLAAISSTARAEDLDPDSVGRMVDEVCRRVATQLRAAMPLWMASGGMEDGILESLRSAFEDLDATFAELDTVSGAMREVLELGIVVELGLAPSSLDDRLEALLLRLGSLARSDSSSSSSSDIDSHSDSDAPDSRSLRPDSSSLTNTLSRFLCPHRSLADIFQLCDQLEARYGTRTVGMHLVAALLRATLAAKGLQPMVREQVERRLGSRDRSAAPGDVGRRMARSATPVDSDADATDYDEQPVLSQRRPRPGGQRRRRRAASESPSDDWRSPSIEVVESRLPSSLPTRLHPVPKCLSLTASDTDDLDLLHSAHRRRHAVDRSAPALSPSPEREDSPRSGSPPPPPPKVPRPLSFSAGPPSPSPPVLSAPVSSSNRATSYGRKQSGVAEPKPRSGSRAVDSDGRKGVRGGSSAKVRLVGCPREVLARRCWGDISSEDELAM</sequence>
<gene>
    <name evidence="2" type="ORF">C6P46_007010</name>
</gene>
<feature type="region of interest" description="Disordered" evidence="1">
    <location>
        <begin position="649"/>
        <end position="722"/>
    </location>
</feature>
<feature type="compositionally biased region" description="Basic residues" evidence="1">
    <location>
        <begin position="91"/>
        <end position="104"/>
    </location>
</feature>
<feature type="compositionally biased region" description="Pro residues" evidence="1">
    <location>
        <begin position="787"/>
        <end position="797"/>
    </location>
</feature>
<feature type="compositionally biased region" description="Low complexity" evidence="1">
    <location>
        <begin position="105"/>
        <end position="114"/>
    </location>
</feature>
<evidence type="ECO:0000313" key="2">
    <source>
        <dbReference type="EMBL" id="KAG0656606.1"/>
    </source>
</evidence>
<evidence type="ECO:0000313" key="3">
    <source>
        <dbReference type="Proteomes" id="UP000777482"/>
    </source>
</evidence>
<proteinExistence type="predicted"/>
<feature type="compositionally biased region" description="Low complexity" evidence="1">
    <location>
        <begin position="559"/>
        <end position="569"/>
    </location>
</feature>
<dbReference type="OrthoDB" id="2528542at2759"/>
<dbReference type="EMBL" id="PUHQ01000094">
    <property type="protein sequence ID" value="KAG0656606.1"/>
    <property type="molecule type" value="Genomic_DNA"/>
</dbReference>
<feature type="compositionally biased region" description="Basic and acidic residues" evidence="1">
    <location>
        <begin position="570"/>
        <end position="585"/>
    </location>
</feature>
<keyword evidence="3" id="KW-1185">Reference proteome</keyword>
<reference evidence="2 3" key="1">
    <citation type="submission" date="2020-11" db="EMBL/GenBank/DDBJ databases">
        <title>Kefir isolates.</title>
        <authorList>
            <person name="Marcisauskas S."/>
            <person name="Kim Y."/>
            <person name="Blasche S."/>
        </authorList>
    </citation>
    <scope>NUCLEOTIDE SEQUENCE [LARGE SCALE GENOMIC DNA]</scope>
    <source>
        <strain evidence="2 3">KR</strain>
    </source>
</reference>